<feature type="repeat" description="TPR" evidence="1">
    <location>
        <begin position="497"/>
        <end position="530"/>
    </location>
</feature>
<keyword evidence="2" id="KW-0732">Signal</keyword>
<evidence type="ECO:0008006" key="5">
    <source>
        <dbReference type="Google" id="ProtNLM"/>
    </source>
</evidence>
<dbReference type="SUPFAM" id="SSF48452">
    <property type="entry name" value="TPR-like"/>
    <property type="match status" value="2"/>
</dbReference>
<name>A0A6G4WJL8_9HYPH</name>
<dbReference type="AlphaFoldDB" id="A0A6G4WJL8"/>
<gene>
    <name evidence="3" type="ORF">G6N73_27395</name>
</gene>
<feature type="signal peptide" evidence="2">
    <location>
        <begin position="1"/>
        <end position="25"/>
    </location>
</feature>
<feature type="chain" id="PRO_5026066038" description="Tetratricopeptide repeat protein" evidence="2">
    <location>
        <begin position="26"/>
        <end position="572"/>
    </location>
</feature>
<dbReference type="InterPro" id="IPR019734">
    <property type="entry name" value="TPR_rpt"/>
</dbReference>
<reference evidence="3 4" key="1">
    <citation type="submission" date="2020-02" db="EMBL/GenBank/DDBJ databases">
        <title>Genome sequence of strain CCNWXJ40-4.</title>
        <authorList>
            <person name="Gao J."/>
            <person name="Sun J."/>
        </authorList>
    </citation>
    <scope>NUCLEOTIDE SEQUENCE [LARGE SCALE GENOMIC DNA]</scope>
    <source>
        <strain evidence="3 4">CCNWXJ 40-4</strain>
    </source>
</reference>
<comment type="caution">
    <text evidence="3">The sequence shown here is derived from an EMBL/GenBank/DDBJ whole genome shotgun (WGS) entry which is preliminary data.</text>
</comment>
<dbReference type="Pfam" id="PF14559">
    <property type="entry name" value="TPR_19"/>
    <property type="match status" value="1"/>
</dbReference>
<accession>A0A6G4WJL8</accession>
<proteinExistence type="predicted"/>
<evidence type="ECO:0000256" key="2">
    <source>
        <dbReference type="SAM" id="SignalP"/>
    </source>
</evidence>
<protein>
    <recommendedName>
        <fullName evidence="5">Tetratricopeptide repeat protein</fullName>
    </recommendedName>
</protein>
<sequence length="572" mass="62029">MNTKKSRHILASSLMLATSMLAVTAAAHEQTKTELFNPGVSYAAGKADEAAAGRPPLYQGLGTMAMPVTTKSAEAQAYFDQGLRLAWGFNHAEARRSFQKAQRLDPECAMCFWGEAFVLGPNINDAMRDEAVAPAREAIDRALALKEKVALKERALIEALSRRSGANGTAPRLPMDQAWAEALGAVAKAYPEDADVLVLYAEALMNLQPWDYWEADGMTPKGRGGEIVAVLERALGLDPDHLGAAHLYIHAVEASADPGRAEAVADRLRGAAPAAGHLTHMPAHLYMRIGRHGDSIAVNHDAIAADEAFLAQAGDAASPLYRFGYYPHNVHFLMISAQMAGVKEDVIGAAEKLAEITSDEVSQELAWVQAIKTAPFSAHAQFSDPDTILALADPGDRFPFVKGYWHYARSVALAFKGDLEAASAEADSIGRLIQQADMSGLEEQFLPARDLHRIAMHVARARIAQSRRDYVAAEQQLAEAIRLQEGISYMEPPYWYYPVRQTLGAVLLQQGRTDEAVAVFEMALAEVPRNGWALWGLLKAKAAAGSEDVSEAEAAFKKAWLGNETLLVLDHL</sequence>
<evidence type="ECO:0000313" key="3">
    <source>
        <dbReference type="EMBL" id="NGO54799.1"/>
    </source>
</evidence>
<keyword evidence="4" id="KW-1185">Reference proteome</keyword>
<dbReference type="InterPro" id="IPR011990">
    <property type="entry name" value="TPR-like_helical_dom_sf"/>
</dbReference>
<dbReference type="PANTHER" id="PTHR45588:SF1">
    <property type="entry name" value="WW DOMAIN-CONTAINING PROTEIN"/>
    <property type="match status" value="1"/>
</dbReference>
<dbReference type="SMART" id="SM00028">
    <property type="entry name" value="TPR"/>
    <property type="match status" value="3"/>
</dbReference>
<organism evidence="3 4">
    <name type="scientific">Allomesorhizobium camelthorni</name>
    <dbReference type="NCBI Taxonomy" id="475069"/>
    <lineage>
        <taxon>Bacteria</taxon>
        <taxon>Pseudomonadati</taxon>
        <taxon>Pseudomonadota</taxon>
        <taxon>Alphaproteobacteria</taxon>
        <taxon>Hyphomicrobiales</taxon>
        <taxon>Phyllobacteriaceae</taxon>
        <taxon>Allomesorhizobium</taxon>
    </lineage>
</organism>
<evidence type="ECO:0000256" key="1">
    <source>
        <dbReference type="PROSITE-ProRule" id="PRU00339"/>
    </source>
</evidence>
<dbReference type="Proteomes" id="UP001642900">
    <property type="component" value="Unassembled WGS sequence"/>
</dbReference>
<dbReference type="PANTHER" id="PTHR45588">
    <property type="entry name" value="TPR DOMAIN-CONTAINING PROTEIN"/>
    <property type="match status" value="1"/>
</dbReference>
<dbReference type="EMBL" id="JAAKZF010000065">
    <property type="protein sequence ID" value="NGO54799.1"/>
    <property type="molecule type" value="Genomic_DNA"/>
</dbReference>
<keyword evidence="1" id="KW-0802">TPR repeat</keyword>
<evidence type="ECO:0000313" key="4">
    <source>
        <dbReference type="Proteomes" id="UP001642900"/>
    </source>
</evidence>
<dbReference type="PROSITE" id="PS50005">
    <property type="entry name" value="TPR"/>
    <property type="match status" value="1"/>
</dbReference>
<dbReference type="Gene3D" id="1.25.40.10">
    <property type="entry name" value="Tetratricopeptide repeat domain"/>
    <property type="match status" value="2"/>
</dbReference>